<dbReference type="Gene3D" id="3.40.50.620">
    <property type="entry name" value="HUPs"/>
    <property type="match status" value="1"/>
</dbReference>
<dbReference type="EMBL" id="MWPH01000001">
    <property type="protein sequence ID" value="OVE86076.1"/>
    <property type="molecule type" value="Genomic_DNA"/>
</dbReference>
<evidence type="ECO:0000313" key="4">
    <source>
        <dbReference type="EMBL" id="OVE86076.1"/>
    </source>
</evidence>
<evidence type="ECO:0000256" key="2">
    <source>
        <dbReference type="SAM" id="Coils"/>
    </source>
</evidence>
<comment type="similarity">
    <text evidence="1">Belongs to the universal stress protein A family.</text>
</comment>
<feature type="domain" description="UspA" evidence="3">
    <location>
        <begin position="1"/>
        <end position="137"/>
    </location>
</feature>
<dbReference type="OrthoDB" id="105697at2157"/>
<proteinExistence type="inferred from homology"/>
<reference evidence="4 5" key="1">
    <citation type="submission" date="2017-02" db="EMBL/GenBank/DDBJ databases">
        <title>Natronthermophilus aegyptiacus gen. nov.,sp. nov., an aerobic, extremely halophilic alkalithermophilic archaeon isolated from the athalassohaline Wadi An Natrun, Egypt.</title>
        <authorList>
            <person name="Zhao B."/>
        </authorList>
    </citation>
    <scope>NUCLEOTIDE SEQUENCE [LARGE SCALE GENOMIC DNA]</scope>
    <source>
        <strain evidence="4 5">CGMCC 1.3597</strain>
    </source>
</reference>
<name>A0A202ECS6_9EURY</name>
<keyword evidence="2" id="KW-0175">Coiled coil</keyword>
<dbReference type="InterPro" id="IPR006015">
    <property type="entry name" value="Universal_stress_UspA"/>
</dbReference>
<gene>
    <name evidence="4" type="ORF">B2G88_04580</name>
</gene>
<evidence type="ECO:0000256" key="1">
    <source>
        <dbReference type="ARBA" id="ARBA00008791"/>
    </source>
</evidence>
<dbReference type="InterPro" id="IPR006016">
    <property type="entry name" value="UspA"/>
</dbReference>
<sequence length="141" mass="14965">MYESILVATDGSDGATTAVEHALGLARQLEAPLFGLAVLESRTAYDNAIVDPTEATERQRERAEATLSELESMAADIDVDTAIRTGVPHEEIRAYAAEIDADVIVIGARGRSAFTGALLGSTVDATLRHAERPVLVVETSQ</sequence>
<dbReference type="PANTHER" id="PTHR46268">
    <property type="entry name" value="STRESS RESPONSE PROTEIN NHAX"/>
    <property type="match status" value="1"/>
</dbReference>
<dbReference type="SUPFAM" id="SSF52402">
    <property type="entry name" value="Adenine nucleotide alpha hydrolases-like"/>
    <property type="match status" value="1"/>
</dbReference>
<dbReference type="PRINTS" id="PR01438">
    <property type="entry name" value="UNVRSLSTRESS"/>
</dbReference>
<dbReference type="CDD" id="cd00293">
    <property type="entry name" value="USP-like"/>
    <property type="match status" value="1"/>
</dbReference>
<feature type="coiled-coil region" evidence="2">
    <location>
        <begin position="53"/>
        <end position="80"/>
    </location>
</feature>
<organism evidence="4 5">
    <name type="scientific">Natronolimnobius baerhuensis</name>
    <dbReference type="NCBI Taxonomy" id="253108"/>
    <lineage>
        <taxon>Archaea</taxon>
        <taxon>Methanobacteriati</taxon>
        <taxon>Methanobacteriota</taxon>
        <taxon>Stenosarchaea group</taxon>
        <taxon>Halobacteria</taxon>
        <taxon>Halobacteriales</taxon>
        <taxon>Natrialbaceae</taxon>
        <taxon>Natronolimnobius</taxon>
    </lineage>
</organism>
<dbReference type="AlphaFoldDB" id="A0A202ECS6"/>
<evidence type="ECO:0000259" key="3">
    <source>
        <dbReference type="Pfam" id="PF00582"/>
    </source>
</evidence>
<dbReference type="PANTHER" id="PTHR46268:SF6">
    <property type="entry name" value="UNIVERSAL STRESS PROTEIN UP12"/>
    <property type="match status" value="1"/>
</dbReference>
<accession>A0A202ECS6</accession>
<protein>
    <submittedName>
        <fullName evidence="4">Universal stress protein UspA</fullName>
    </submittedName>
</protein>
<dbReference type="Pfam" id="PF00582">
    <property type="entry name" value="Usp"/>
    <property type="match status" value="1"/>
</dbReference>
<evidence type="ECO:0000313" key="5">
    <source>
        <dbReference type="Proteomes" id="UP000196084"/>
    </source>
</evidence>
<keyword evidence="5" id="KW-1185">Reference proteome</keyword>
<dbReference type="RefSeq" id="WP_054862816.1">
    <property type="nucleotide sequence ID" value="NZ_MWPH01000001.1"/>
</dbReference>
<dbReference type="Proteomes" id="UP000196084">
    <property type="component" value="Unassembled WGS sequence"/>
</dbReference>
<dbReference type="InterPro" id="IPR014729">
    <property type="entry name" value="Rossmann-like_a/b/a_fold"/>
</dbReference>
<comment type="caution">
    <text evidence="4">The sequence shown here is derived from an EMBL/GenBank/DDBJ whole genome shotgun (WGS) entry which is preliminary data.</text>
</comment>